<proteinExistence type="predicted"/>
<evidence type="ECO:0000259" key="1">
    <source>
        <dbReference type="Pfam" id="PF09345"/>
    </source>
</evidence>
<dbReference type="KEGG" id="tzo:THMIRHAT_21980"/>
<reference evidence="3" key="1">
    <citation type="submission" date="2019-11" db="EMBL/GenBank/DDBJ databases">
        <title>Isolation and characterization of two novel species in the genus Thiomicrorhabdus.</title>
        <authorList>
            <person name="Mochizuki J."/>
            <person name="Kojima H."/>
            <person name="Fukui M."/>
        </authorList>
    </citation>
    <scope>NUCLEOTIDE SEQUENCE [LARGE SCALE GENOMIC DNA]</scope>
    <source>
        <strain evidence="3">AkT22</strain>
    </source>
</reference>
<dbReference type="AlphaFoldDB" id="A0A6F8PQP5"/>
<feature type="domain" description="SiaC family regulatory phosphoprotein" evidence="1">
    <location>
        <begin position="9"/>
        <end position="126"/>
    </location>
</feature>
<sequence length="127" mass="14787">MIAMNELLIEETQYTPSIKMSPEGQIEIKGKSYPENTFEFYKPVMVWLTDYFVQDSVPSLKVKFEITYFNSSSSKLFFDFFDLLNEHKDSVGITIDWCYDEENESAMEAGEDFIDDFPDLSIKLVTV</sequence>
<evidence type="ECO:0000313" key="2">
    <source>
        <dbReference type="EMBL" id="BBP44452.1"/>
    </source>
</evidence>
<accession>A0A6F8PQP5</accession>
<protein>
    <recommendedName>
        <fullName evidence="1">SiaC family regulatory phosphoprotein domain-containing protein</fullName>
    </recommendedName>
</protein>
<dbReference type="EMBL" id="AP021888">
    <property type="protein sequence ID" value="BBP44452.1"/>
    <property type="molecule type" value="Genomic_DNA"/>
</dbReference>
<dbReference type="Proteomes" id="UP000501466">
    <property type="component" value="Chromosome"/>
</dbReference>
<keyword evidence="3" id="KW-1185">Reference proteome</keyword>
<name>A0A6F8PQP5_9GAMM</name>
<gene>
    <name evidence="2" type="ORF">THMIRHAT_21980</name>
</gene>
<evidence type="ECO:0000313" key="3">
    <source>
        <dbReference type="Proteomes" id="UP000501466"/>
    </source>
</evidence>
<organism evidence="2 3">
    <name type="scientific">Thiosulfativibrio zosterae</name>
    <dbReference type="NCBI Taxonomy" id="2675053"/>
    <lineage>
        <taxon>Bacteria</taxon>
        <taxon>Pseudomonadati</taxon>
        <taxon>Pseudomonadota</taxon>
        <taxon>Gammaproteobacteria</taxon>
        <taxon>Thiotrichales</taxon>
        <taxon>Piscirickettsiaceae</taxon>
        <taxon>Thiosulfativibrio</taxon>
    </lineage>
</organism>
<dbReference type="InterPro" id="IPR018530">
    <property type="entry name" value="SiaC"/>
</dbReference>
<dbReference type="Pfam" id="PF09345">
    <property type="entry name" value="SiaC"/>
    <property type="match status" value="1"/>
</dbReference>